<proteinExistence type="predicted"/>
<dbReference type="InterPro" id="IPR012545">
    <property type="entry name" value="DUF1697"/>
</dbReference>
<dbReference type="SUPFAM" id="SSF160379">
    <property type="entry name" value="SP0830-like"/>
    <property type="match status" value="1"/>
</dbReference>
<dbReference type="PANTHER" id="PTHR36439:SF1">
    <property type="entry name" value="DUF1697 DOMAIN-CONTAINING PROTEIN"/>
    <property type="match status" value="1"/>
</dbReference>
<dbReference type="STRING" id="403935.SAMN05216481_108109"/>
<sequence>MGRLPAGVLTRQVLSHPAARLPGMTGRPERYAALLRGINVGGNKKVPMAELREVMAGLGWEDVRTYVNSGNAVFTAGRRDTGELAAELEAAIAGRFGFTVPCLVRTAGELRAVVGACPYPAAGTDPARLLVLFLGREPDRGRLAAVDAAAYAPDEFRVGERELYCWFPDGMGRSRLPGALETACRGTTVTGRNWRTVTRLVEMVP</sequence>
<evidence type="ECO:0000313" key="2">
    <source>
        <dbReference type="Proteomes" id="UP000199055"/>
    </source>
</evidence>
<evidence type="ECO:0000313" key="1">
    <source>
        <dbReference type="EMBL" id="SEQ45482.1"/>
    </source>
</evidence>
<dbReference type="Pfam" id="PF08002">
    <property type="entry name" value="DUF1697"/>
    <property type="match status" value="1"/>
</dbReference>
<reference evidence="1 2" key="1">
    <citation type="submission" date="2016-10" db="EMBL/GenBank/DDBJ databases">
        <authorList>
            <person name="de Groot N.N."/>
        </authorList>
    </citation>
    <scope>NUCLEOTIDE SEQUENCE [LARGE SCALE GENOMIC DNA]</scope>
    <source>
        <strain evidence="1 2">CGMCC 4.3519</strain>
    </source>
</reference>
<protein>
    <submittedName>
        <fullName evidence="1">Uncharacterized conserved protein, DUF1697 family</fullName>
    </submittedName>
</protein>
<dbReference type="PANTHER" id="PTHR36439">
    <property type="entry name" value="BLL4334 PROTEIN"/>
    <property type="match status" value="1"/>
</dbReference>
<accession>A0A1H9G5W7</accession>
<dbReference type="Gene3D" id="3.30.70.1280">
    <property type="entry name" value="SP0830-like domains"/>
    <property type="match status" value="1"/>
</dbReference>
<organism evidence="1 2">
    <name type="scientific">Streptomyces radiopugnans</name>
    <dbReference type="NCBI Taxonomy" id="403935"/>
    <lineage>
        <taxon>Bacteria</taxon>
        <taxon>Bacillati</taxon>
        <taxon>Actinomycetota</taxon>
        <taxon>Actinomycetes</taxon>
        <taxon>Kitasatosporales</taxon>
        <taxon>Streptomycetaceae</taxon>
        <taxon>Streptomyces</taxon>
    </lineage>
</organism>
<dbReference type="PIRSF" id="PIRSF008502">
    <property type="entry name" value="UCP008502"/>
    <property type="match status" value="1"/>
</dbReference>
<gene>
    <name evidence="1" type="ORF">SAMN05216481_108109</name>
</gene>
<keyword evidence="2" id="KW-1185">Reference proteome</keyword>
<dbReference type="AlphaFoldDB" id="A0A1H9G5W7"/>
<dbReference type="EMBL" id="FOET01000008">
    <property type="protein sequence ID" value="SEQ45482.1"/>
    <property type="molecule type" value="Genomic_DNA"/>
</dbReference>
<name>A0A1H9G5W7_9ACTN</name>
<dbReference type="Proteomes" id="UP000199055">
    <property type="component" value="Unassembled WGS sequence"/>
</dbReference>